<dbReference type="Proteomes" id="UP000800041">
    <property type="component" value="Unassembled WGS sequence"/>
</dbReference>
<feature type="compositionally biased region" description="Low complexity" evidence="2">
    <location>
        <begin position="721"/>
        <end position="731"/>
    </location>
</feature>
<dbReference type="EMBL" id="ML977171">
    <property type="protein sequence ID" value="KAF1983979.1"/>
    <property type="molecule type" value="Genomic_DNA"/>
</dbReference>
<evidence type="ECO:0000313" key="3">
    <source>
        <dbReference type="EMBL" id="KAF1983979.1"/>
    </source>
</evidence>
<feature type="compositionally biased region" description="Low complexity" evidence="2">
    <location>
        <begin position="531"/>
        <end position="545"/>
    </location>
</feature>
<accession>A0A6G1GT98</accession>
<feature type="compositionally biased region" description="Basic and acidic residues" evidence="2">
    <location>
        <begin position="209"/>
        <end position="224"/>
    </location>
</feature>
<feature type="compositionally biased region" description="Low complexity" evidence="2">
    <location>
        <begin position="633"/>
        <end position="646"/>
    </location>
</feature>
<feature type="compositionally biased region" description="Gly residues" evidence="2">
    <location>
        <begin position="229"/>
        <end position="239"/>
    </location>
</feature>
<feature type="compositionally biased region" description="Polar residues" evidence="2">
    <location>
        <begin position="520"/>
        <end position="530"/>
    </location>
</feature>
<feature type="coiled-coil region" evidence="1">
    <location>
        <begin position="433"/>
        <end position="481"/>
    </location>
</feature>
<keyword evidence="4" id="KW-1185">Reference proteome</keyword>
<feature type="region of interest" description="Disordered" evidence="2">
    <location>
        <begin position="1"/>
        <end position="256"/>
    </location>
</feature>
<dbReference type="AlphaFoldDB" id="A0A6G1GT98"/>
<feature type="compositionally biased region" description="Polar residues" evidence="2">
    <location>
        <begin position="13"/>
        <end position="24"/>
    </location>
</feature>
<sequence length="770" mass="84368">MAADFNIYEDSAIPSSSPLQNPTPWRTRVDSDDDRDDDIGSSEYDSSILHTSPDTVLQSIETPYENENELPPSSPPILDMSTDSLKYGKHVNTTSPRNRKPRRSSGAQTNNTVVSSIPPSLPPNDRDITPYTPLKLRPSVFRDPSSVRAMQMASPPPFEPRWGSSSQSARTPQRRMGTPGRESRYGRLGMMVGGQDGSPLSTRSQSVATDDREHEDLGREEGRQMRGSMNGGGSGGGSRHGTPVKRNAPAVVPRESTPRRDLPLVLLHVTLLPLVCPYSIASMEEVLPEPILANWRLLDEKMGDTIMGRGILITHPGAEYDLLEERLLESLELKVPRILKCGHFRASGDDDGESRCMSRGSRSEDHGSEDDEHAFCRDCHEEIGYHGAVPGAGSSRAWDIRIYAANGLMRAGAWAAAWKEMERVDVEIEPWMSEDSRRELDRLRIEEEEAEIRRMEEEAEMRRMDEERRMEEQEMQATARRMREEEPVRAMLVRKSIEQLRVDSAFGQNELEAFHPATSRRPSSSQISNKPSTRPTTPQTRPTEEIPLSTLLGNYIYLLSQDRRNVAILFLGMIGVMLAFAASANVKQTSVQQALDSMPTFEVITPSEMTITQTELADVVVLTSTMTVIATQTQTQTTTTTTVETVPAVPDAGEIPKSATDDISSSPPSSASTPTSVPTLSPRFESSKEPEIPVHLQDSHGGPADQQNKHSASGSDMSNPAAAAGADAAAEGGKRTVDESSPVDTVPATEAADVTSESVSSPDGLLLEES</sequence>
<feature type="compositionally biased region" description="Polar residues" evidence="2">
    <location>
        <begin position="48"/>
        <end position="61"/>
    </location>
</feature>
<name>A0A6G1GT98_9PEZI</name>
<feature type="compositionally biased region" description="Polar residues" evidence="2">
    <location>
        <begin position="105"/>
        <end position="118"/>
    </location>
</feature>
<feature type="compositionally biased region" description="Low complexity" evidence="2">
    <location>
        <begin position="664"/>
        <end position="682"/>
    </location>
</feature>
<feature type="compositionally biased region" description="Polar residues" evidence="2">
    <location>
        <begin position="198"/>
        <end position="208"/>
    </location>
</feature>
<evidence type="ECO:0008006" key="5">
    <source>
        <dbReference type="Google" id="ProtNLM"/>
    </source>
</evidence>
<evidence type="ECO:0000256" key="2">
    <source>
        <dbReference type="SAM" id="MobiDB-lite"/>
    </source>
</evidence>
<evidence type="ECO:0000256" key="1">
    <source>
        <dbReference type="SAM" id="Coils"/>
    </source>
</evidence>
<gene>
    <name evidence="3" type="ORF">K402DRAFT_153235</name>
</gene>
<organism evidence="3 4">
    <name type="scientific">Aulographum hederae CBS 113979</name>
    <dbReference type="NCBI Taxonomy" id="1176131"/>
    <lineage>
        <taxon>Eukaryota</taxon>
        <taxon>Fungi</taxon>
        <taxon>Dikarya</taxon>
        <taxon>Ascomycota</taxon>
        <taxon>Pezizomycotina</taxon>
        <taxon>Dothideomycetes</taxon>
        <taxon>Pleosporomycetidae</taxon>
        <taxon>Aulographales</taxon>
        <taxon>Aulographaceae</taxon>
    </lineage>
</organism>
<proteinExistence type="predicted"/>
<keyword evidence="1" id="KW-0175">Coiled coil</keyword>
<feature type="compositionally biased region" description="Polar residues" evidence="2">
    <location>
        <begin position="705"/>
        <end position="718"/>
    </location>
</feature>
<feature type="compositionally biased region" description="Basic and acidic residues" evidence="2">
    <location>
        <begin position="353"/>
        <end position="366"/>
    </location>
</feature>
<feature type="region of interest" description="Disordered" evidence="2">
    <location>
        <begin position="348"/>
        <end position="371"/>
    </location>
</feature>
<feature type="region of interest" description="Disordered" evidence="2">
    <location>
        <begin position="633"/>
        <end position="770"/>
    </location>
</feature>
<evidence type="ECO:0000313" key="4">
    <source>
        <dbReference type="Proteomes" id="UP000800041"/>
    </source>
</evidence>
<feature type="compositionally biased region" description="Acidic residues" evidence="2">
    <location>
        <begin position="31"/>
        <end position="40"/>
    </location>
</feature>
<reference evidence="3" key="1">
    <citation type="journal article" date="2020" name="Stud. Mycol.">
        <title>101 Dothideomycetes genomes: a test case for predicting lifestyles and emergence of pathogens.</title>
        <authorList>
            <person name="Haridas S."/>
            <person name="Albert R."/>
            <person name="Binder M."/>
            <person name="Bloem J."/>
            <person name="Labutti K."/>
            <person name="Salamov A."/>
            <person name="Andreopoulos B."/>
            <person name="Baker S."/>
            <person name="Barry K."/>
            <person name="Bills G."/>
            <person name="Bluhm B."/>
            <person name="Cannon C."/>
            <person name="Castanera R."/>
            <person name="Culley D."/>
            <person name="Daum C."/>
            <person name="Ezra D."/>
            <person name="Gonzalez J."/>
            <person name="Henrissat B."/>
            <person name="Kuo A."/>
            <person name="Liang C."/>
            <person name="Lipzen A."/>
            <person name="Lutzoni F."/>
            <person name="Magnuson J."/>
            <person name="Mondo S."/>
            <person name="Nolan M."/>
            <person name="Ohm R."/>
            <person name="Pangilinan J."/>
            <person name="Park H.-J."/>
            <person name="Ramirez L."/>
            <person name="Alfaro M."/>
            <person name="Sun H."/>
            <person name="Tritt A."/>
            <person name="Yoshinaga Y."/>
            <person name="Zwiers L.-H."/>
            <person name="Turgeon B."/>
            <person name="Goodwin S."/>
            <person name="Spatafora J."/>
            <person name="Crous P."/>
            <person name="Grigoriev I."/>
        </authorList>
    </citation>
    <scope>NUCLEOTIDE SEQUENCE</scope>
    <source>
        <strain evidence="3">CBS 113979</strain>
    </source>
</reference>
<dbReference type="OrthoDB" id="5369448at2759"/>
<protein>
    <recommendedName>
        <fullName evidence="5">Pathway-specific nitrogen regulator</fullName>
    </recommendedName>
</protein>
<feature type="region of interest" description="Disordered" evidence="2">
    <location>
        <begin position="513"/>
        <end position="545"/>
    </location>
</feature>